<feature type="domain" description="SHOCT" evidence="1">
    <location>
        <begin position="165"/>
        <end position="191"/>
    </location>
</feature>
<evidence type="ECO:0000313" key="4">
    <source>
        <dbReference type="Proteomes" id="UP000464674"/>
    </source>
</evidence>
<reference evidence="3 4" key="1">
    <citation type="journal article" date="2020" name="Carbohydr. Polym.">
        <title>Characterization and optimization of production of bacterial cellulose from strain CGMCC 17276 based on whole-genome analysis.</title>
        <authorList>
            <person name="Lu T."/>
            <person name="Gao H."/>
            <person name="Liao B."/>
            <person name="Wu J."/>
            <person name="Zhang W."/>
            <person name="Huang J."/>
            <person name="Liu M."/>
            <person name="Huang J."/>
            <person name="Chang Z."/>
            <person name="Jin M."/>
            <person name="Yi Z."/>
            <person name="Jiang D."/>
        </authorList>
    </citation>
    <scope>NUCLEOTIDE SEQUENCE [LARGE SCALE GENOMIC DNA]</scope>
    <source>
        <strain evidence="3 4">CGMCC 17276</strain>
    </source>
</reference>
<evidence type="ECO:0000259" key="1">
    <source>
        <dbReference type="Pfam" id="PF09851"/>
    </source>
</evidence>
<dbReference type="Proteomes" id="UP000464674">
    <property type="component" value="Chromosome"/>
</dbReference>
<dbReference type="Pfam" id="PF09851">
    <property type="entry name" value="SHOCT"/>
    <property type="match status" value="1"/>
</dbReference>
<dbReference type="AlphaFoldDB" id="A0A857FSB8"/>
<proteinExistence type="predicted"/>
<sequence length="194" mass="20709">MTNTGLIEELPASLGKAVSENLRPGEEVILKIRGAAKEALVCTGTRVLVIKTGLMTGHLFGSNVFQLNYSNIASAEVKYKLLTGYFEISAGGVQNTNMSYWSNDDATNPAKAPNCISLAGKAMANQFRDASQLIMEKIAEAKAPVPVQTAPSHVDVTSSAPDLITQLERLAKLKETGVLSQEEFEAAKQKLIAG</sequence>
<dbReference type="InterPro" id="IPR039519">
    <property type="entry name" value="YokE-like_PH"/>
</dbReference>
<evidence type="ECO:0000259" key="2">
    <source>
        <dbReference type="Pfam" id="PF14470"/>
    </source>
</evidence>
<dbReference type="RefSeq" id="WP_159261816.1">
    <property type="nucleotide sequence ID" value="NZ_CP041348.1"/>
</dbReference>
<dbReference type="Pfam" id="PF14470">
    <property type="entry name" value="bPH_3"/>
    <property type="match status" value="1"/>
</dbReference>
<protein>
    <recommendedName>
        <fullName evidence="5">SHOCT domain-containing protein</fullName>
    </recommendedName>
</protein>
<accession>A0A857FSB8</accession>
<dbReference type="EMBL" id="CP041348">
    <property type="protein sequence ID" value="QHC35354.1"/>
    <property type="molecule type" value="Genomic_DNA"/>
</dbReference>
<name>A0A857FSB8_KOMXY</name>
<dbReference type="InterPro" id="IPR018649">
    <property type="entry name" value="SHOCT"/>
</dbReference>
<evidence type="ECO:0008006" key="5">
    <source>
        <dbReference type="Google" id="ProtNLM"/>
    </source>
</evidence>
<organism evidence="3 4">
    <name type="scientific">Komagataeibacter xylinus</name>
    <name type="common">Gluconacetobacter xylinus</name>
    <dbReference type="NCBI Taxonomy" id="28448"/>
    <lineage>
        <taxon>Bacteria</taxon>
        <taxon>Pseudomonadati</taxon>
        <taxon>Pseudomonadota</taxon>
        <taxon>Alphaproteobacteria</taxon>
        <taxon>Acetobacterales</taxon>
        <taxon>Acetobacteraceae</taxon>
        <taxon>Komagataeibacter</taxon>
    </lineage>
</organism>
<gene>
    <name evidence="3" type="ORF">FMA36_07440</name>
</gene>
<feature type="domain" description="YokE-like PH" evidence="2">
    <location>
        <begin position="22"/>
        <end position="107"/>
    </location>
</feature>
<evidence type="ECO:0000313" key="3">
    <source>
        <dbReference type="EMBL" id="QHC35354.1"/>
    </source>
</evidence>
<dbReference type="OrthoDB" id="5996503at2"/>